<dbReference type="Pfam" id="PF13416">
    <property type="entry name" value="SBP_bac_8"/>
    <property type="match status" value="1"/>
</dbReference>
<evidence type="ECO:0008006" key="5">
    <source>
        <dbReference type="Google" id="ProtNLM"/>
    </source>
</evidence>
<keyword evidence="4" id="KW-1185">Reference proteome</keyword>
<feature type="region of interest" description="Disordered" evidence="1">
    <location>
        <begin position="30"/>
        <end position="51"/>
    </location>
</feature>
<dbReference type="Proteomes" id="UP000054709">
    <property type="component" value="Unassembled WGS sequence"/>
</dbReference>
<feature type="chain" id="PRO_5006920080" description="ABC transporter substrate-binding protein" evidence="2">
    <location>
        <begin position="28"/>
        <end position="450"/>
    </location>
</feature>
<proteinExistence type="predicted"/>
<dbReference type="EMBL" id="LCZJ02000037">
    <property type="protein sequence ID" value="KTD84169.1"/>
    <property type="molecule type" value="Genomic_DNA"/>
</dbReference>
<dbReference type="Gene3D" id="3.40.190.10">
    <property type="entry name" value="Periplasmic binding protein-like II"/>
    <property type="match status" value="2"/>
</dbReference>
<dbReference type="OrthoDB" id="9795467at2"/>
<evidence type="ECO:0000313" key="3">
    <source>
        <dbReference type="EMBL" id="KTD84169.1"/>
    </source>
</evidence>
<dbReference type="PANTHER" id="PTHR43649:SF12">
    <property type="entry name" value="DIACETYLCHITOBIOSE BINDING PROTEIN DASA"/>
    <property type="match status" value="1"/>
</dbReference>
<protein>
    <recommendedName>
        <fullName evidence="5">ABC transporter substrate-binding protein</fullName>
    </recommendedName>
</protein>
<name>A0A0W1AS59_9BACL</name>
<evidence type="ECO:0000313" key="4">
    <source>
        <dbReference type="Proteomes" id="UP000054709"/>
    </source>
</evidence>
<dbReference type="SUPFAM" id="SSF53850">
    <property type="entry name" value="Periplasmic binding protein-like II"/>
    <property type="match status" value="1"/>
</dbReference>
<feature type="signal peptide" evidence="2">
    <location>
        <begin position="1"/>
        <end position="27"/>
    </location>
</feature>
<dbReference type="PROSITE" id="PS51257">
    <property type="entry name" value="PROKAR_LIPOPROTEIN"/>
    <property type="match status" value="1"/>
</dbReference>
<dbReference type="InterPro" id="IPR050490">
    <property type="entry name" value="Bact_solute-bd_prot1"/>
</dbReference>
<sequence length="450" mass="49560">MKKRIGLNVMMVVALMWILVGCGQGNADSGNNAAPSASPAGTEASSNKEDKTEKAVEIKFMHVFGGTQGEAIKEMVDRYNASQNKVIVKAEQTQGFYDGLLEKLQTLAVSKQLPEVAIGSYANGEFMSTRMPIRPMHTFINKEGYSTEDYTAQMLKLGQDADGKQQSLPFLVSTPLIYVNLDHFEKAGIPVVEQPESWEQVRGWAKQLAAVAPDRGGVYFQMDFDTWMFQTLLESKGGSYASVKDKDVQFNDETGKEVLRYWLDMMQKDKSIPMMNGTQAAEAFQSGDLSMLVATTGNLANLSKNSSFKLGIMLLPTWEGEQTPRRLPAGGAGLYVFQGSEEKEAAAWDFVKYATSPESSSLLAQKMGYMTVRNSAREELMADYLKENPKAAATYKQAQDIVPWFNWPGDAGTRATRTLLDHIQGSFSGDMTGDEALDKAAAEIKKVLGW</sequence>
<dbReference type="AlphaFoldDB" id="A0A0W1AS59"/>
<dbReference type="InterPro" id="IPR006059">
    <property type="entry name" value="SBP"/>
</dbReference>
<reference evidence="3 4" key="1">
    <citation type="journal article" date="2015" name="Int. Biodeterior. Biodegradation">
        <title>Physiological and genetic screening methods for the isolation of methyl tert-butyl ether-degrading bacteria for bioremediation purposes.</title>
        <authorList>
            <person name="Guisado I.M."/>
            <person name="Purswani J."/>
            <person name="Gonzalez Lopez J."/>
            <person name="Pozo C."/>
        </authorList>
    </citation>
    <scope>NUCLEOTIDE SEQUENCE [LARGE SCALE GENOMIC DNA]</scope>
    <source>
        <strain evidence="3 4">SH7</strain>
    </source>
</reference>
<feature type="compositionally biased region" description="Low complexity" evidence="1">
    <location>
        <begin position="30"/>
        <end position="41"/>
    </location>
</feature>
<accession>A0A0W1AS59</accession>
<gene>
    <name evidence="3" type="ORF">UQ64_28840</name>
</gene>
<dbReference type="CDD" id="cd14748">
    <property type="entry name" value="PBP2_UgpB"/>
    <property type="match status" value="1"/>
</dbReference>
<keyword evidence="2" id="KW-0732">Signal</keyword>
<organism evidence="3 4">
    <name type="scientific">Paenibacillus etheri</name>
    <dbReference type="NCBI Taxonomy" id="1306852"/>
    <lineage>
        <taxon>Bacteria</taxon>
        <taxon>Bacillati</taxon>
        <taxon>Bacillota</taxon>
        <taxon>Bacilli</taxon>
        <taxon>Bacillales</taxon>
        <taxon>Paenibacillaceae</taxon>
        <taxon>Paenibacillus</taxon>
    </lineage>
</organism>
<evidence type="ECO:0000256" key="1">
    <source>
        <dbReference type="SAM" id="MobiDB-lite"/>
    </source>
</evidence>
<dbReference type="RefSeq" id="WP_060626240.1">
    <property type="nucleotide sequence ID" value="NZ_LCZJ02000037.1"/>
</dbReference>
<comment type="caution">
    <text evidence="3">The sequence shown here is derived from an EMBL/GenBank/DDBJ whole genome shotgun (WGS) entry which is preliminary data.</text>
</comment>
<dbReference type="PANTHER" id="PTHR43649">
    <property type="entry name" value="ARABINOSE-BINDING PROTEIN-RELATED"/>
    <property type="match status" value="1"/>
</dbReference>
<evidence type="ECO:0000256" key="2">
    <source>
        <dbReference type="SAM" id="SignalP"/>
    </source>
</evidence>